<reference evidence="2 3" key="1">
    <citation type="journal article" date="2016" name="Nat. Commun.">
        <title>Thousands of microbial genomes shed light on interconnected biogeochemical processes in an aquifer system.</title>
        <authorList>
            <person name="Anantharaman K."/>
            <person name="Brown C.T."/>
            <person name="Hug L.A."/>
            <person name="Sharon I."/>
            <person name="Castelle C.J."/>
            <person name="Probst A.J."/>
            <person name="Thomas B.C."/>
            <person name="Singh A."/>
            <person name="Wilkins M.J."/>
            <person name="Karaoz U."/>
            <person name="Brodie E.L."/>
            <person name="Williams K.H."/>
            <person name="Hubbard S.S."/>
            <person name="Banfield J.F."/>
        </authorList>
    </citation>
    <scope>NUCLEOTIDE SEQUENCE [LARGE SCALE GENOMIC DNA]</scope>
</reference>
<dbReference type="AlphaFoldDB" id="A0A1F4U3P9"/>
<comment type="caution">
    <text evidence="2">The sequence shown here is derived from an EMBL/GenBank/DDBJ whole genome shotgun (WGS) entry which is preliminary data.</text>
</comment>
<gene>
    <name evidence="2" type="ORF">A2438_08140</name>
</gene>
<protein>
    <submittedName>
        <fullName evidence="2">Uncharacterized protein</fullName>
    </submittedName>
</protein>
<proteinExistence type="predicted"/>
<dbReference type="EMBL" id="MEUJ01000008">
    <property type="protein sequence ID" value="OGC39511.1"/>
    <property type="molecule type" value="Genomic_DNA"/>
</dbReference>
<sequence>MSIDGIPRMSSYKRPAALSNLGGVLNTKAQEIGGSKEVRGGLAGLFSFKDDLNPVLPPEKNINKGKGESGPRAPLAEEKEKKEKIV</sequence>
<accession>A0A1F4U3P9</accession>
<evidence type="ECO:0000313" key="2">
    <source>
        <dbReference type="EMBL" id="OGC39511.1"/>
    </source>
</evidence>
<organism evidence="2 3">
    <name type="scientific">candidate division WOR-1 bacterium RIFOXYC2_FULL_46_14</name>
    <dbReference type="NCBI Taxonomy" id="1802587"/>
    <lineage>
        <taxon>Bacteria</taxon>
        <taxon>Bacillati</taxon>
        <taxon>Saganbacteria</taxon>
    </lineage>
</organism>
<feature type="compositionally biased region" description="Basic and acidic residues" evidence="1">
    <location>
        <begin position="61"/>
        <end position="86"/>
    </location>
</feature>
<dbReference type="Proteomes" id="UP000179242">
    <property type="component" value="Unassembled WGS sequence"/>
</dbReference>
<evidence type="ECO:0000256" key="1">
    <source>
        <dbReference type="SAM" id="MobiDB-lite"/>
    </source>
</evidence>
<name>A0A1F4U3P9_UNCSA</name>
<feature type="region of interest" description="Disordered" evidence="1">
    <location>
        <begin position="54"/>
        <end position="86"/>
    </location>
</feature>
<evidence type="ECO:0000313" key="3">
    <source>
        <dbReference type="Proteomes" id="UP000179242"/>
    </source>
</evidence>